<gene>
    <name evidence="2" type="ORF">SAMN05443665_1002302</name>
</gene>
<protein>
    <submittedName>
        <fullName evidence="2">Uncharacterized protein</fullName>
    </submittedName>
</protein>
<feature type="region of interest" description="Disordered" evidence="1">
    <location>
        <begin position="1"/>
        <end position="52"/>
    </location>
</feature>
<accession>A0A239DID2</accession>
<dbReference type="EMBL" id="FZOR01000002">
    <property type="protein sequence ID" value="SNS31668.1"/>
    <property type="molecule type" value="Genomic_DNA"/>
</dbReference>
<keyword evidence="3" id="KW-1185">Reference proteome</keyword>
<dbReference type="RefSeq" id="WP_245868201.1">
    <property type="nucleotide sequence ID" value="NZ_FZOR01000002.1"/>
</dbReference>
<evidence type="ECO:0000313" key="3">
    <source>
        <dbReference type="Proteomes" id="UP000198318"/>
    </source>
</evidence>
<name>A0A239DID2_9ACTN</name>
<evidence type="ECO:0000256" key="1">
    <source>
        <dbReference type="SAM" id="MobiDB-lite"/>
    </source>
</evidence>
<sequence length="121" mass="13306">MAEVGNPKTAGSEKSRAQHGKRGRRSTEGRRGDASPQARRKPGAGERYGKTVKKSVTLRESVVEQIEARTGVRGFSEFLDAAAERHLALLKAQEIVDDHVARHGEFTPEERAEAEAAWRGE</sequence>
<dbReference type="AlphaFoldDB" id="A0A239DID2"/>
<proteinExistence type="predicted"/>
<evidence type="ECO:0000313" key="2">
    <source>
        <dbReference type="EMBL" id="SNS31668.1"/>
    </source>
</evidence>
<dbReference type="Proteomes" id="UP000198318">
    <property type="component" value="Unassembled WGS sequence"/>
</dbReference>
<reference evidence="2 3" key="1">
    <citation type="submission" date="2017-06" db="EMBL/GenBank/DDBJ databases">
        <authorList>
            <person name="Kim H.J."/>
            <person name="Triplett B.A."/>
        </authorList>
    </citation>
    <scope>NUCLEOTIDE SEQUENCE [LARGE SCALE GENOMIC DNA]</scope>
    <source>
        <strain evidence="2 3">DSM 44715</strain>
    </source>
</reference>
<organism evidence="2 3">
    <name type="scientific">Actinomadura meyerae</name>
    <dbReference type="NCBI Taxonomy" id="240840"/>
    <lineage>
        <taxon>Bacteria</taxon>
        <taxon>Bacillati</taxon>
        <taxon>Actinomycetota</taxon>
        <taxon>Actinomycetes</taxon>
        <taxon>Streptosporangiales</taxon>
        <taxon>Thermomonosporaceae</taxon>
        <taxon>Actinomadura</taxon>
    </lineage>
</organism>